<proteinExistence type="predicted"/>
<organism evidence="1">
    <name type="scientific">bioreactor metagenome</name>
    <dbReference type="NCBI Taxonomy" id="1076179"/>
    <lineage>
        <taxon>unclassified sequences</taxon>
        <taxon>metagenomes</taxon>
        <taxon>ecological metagenomes</taxon>
    </lineage>
</organism>
<sequence length="120" mass="13016">MEWDDLGEVIIGIELFPRRPILSVFGECLGAAAGTNAAIICPRLRVYEVLRGVPPFPADRLLDDVVREGRQAVLGELQTSGVRIAEPPQAFERVTVDAAVHGDVMMITPAFAPLCDADIF</sequence>
<name>A0A645HQR7_9ZZZZ</name>
<protein>
    <submittedName>
        <fullName evidence="1">Uncharacterized protein</fullName>
    </submittedName>
</protein>
<reference evidence="1" key="1">
    <citation type="submission" date="2019-08" db="EMBL/GenBank/DDBJ databases">
        <authorList>
            <person name="Kucharzyk K."/>
            <person name="Murdoch R.W."/>
            <person name="Higgins S."/>
            <person name="Loffler F."/>
        </authorList>
    </citation>
    <scope>NUCLEOTIDE SEQUENCE</scope>
</reference>
<dbReference type="EMBL" id="VSSQ01092494">
    <property type="protein sequence ID" value="MPN37703.1"/>
    <property type="molecule type" value="Genomic_DNA"/>
</dbReference>
<comment type="caution">
    <text evidence="1">The sequence shown here is derived from an EMBL/GenBank/DDBJ whole genome shotgun (WGS) entry which is preliminary data.</text>
</comment>
<evidence type="ECO:0000313" key="1">
    <source>
        <dbReference type="EMBL" id="MPN37703.1"/>
    </source>
</evidence>
<accession>A0A645HQR7</accession>
<gene>
    <name evidence="1" type="ORF">SDC9_185223</name>
</gene>
<dbReference type="AlphaFoldDB" id="A0A645HQR7"/>